<dbReference type="InterPro" id="IPR001478">
    <property type="entry name" value="PDZ"/>
</dbReference>
<dbReference type="SMART" id="SM00228">
    <property type="entry name" value="PDZ"/>
    <property type="match status" value="1"/>
</dbReference>
<dbReference type="AlphaFoldDB" id="R4VKD9"/>
<dbReference type="FunFam" id="3.90.226.10:FF:000029">
    <property type="entry name" value="Peptidase, S41 family"/>
    <property type="match status" value="1"/>
</dbReference>
<dbReference type="CDD" id="cd06782">
    <property type="entry name" value="cpPDZ_CPP-like"/>
    <property type="match status" value="1"/>
</dbReference>
<dbReference type="Gene3D" id="3.30.750.44">
    <property type="match status" value="1"/>
</dbReference>
<protein>
    <submittedName>
        <fullName evidence="8">Carboxyl-terminal protease</fullName>
    </submittedName>
</protein>
<dbReference type="CDD" id="cd07560">
    <property type="entry name" value="Peptidase_S41_CPP"/>
    <property type="match status" value="1"/>
</dbReference>
<evidence type="ECO:0000313" key="9">
    <source>
        <dbReference type="Proteomes" id="UP000017881"/>
    </source>
</evidence>
<dbReference type="InterPro" id="IPR029045">
    <property type="entry name" value="ClpP/crotonase-like_dom_sf"/>
</dbReference>
<dbReference type="Gene3D" id="2.30.42.10">
    <property type="match status" value="1"/>
</dbReference>
<dbReference type="GO" id="GO:0004175">
    <property type="term" value="F:endopeptidase activity"/>
    <property type="evidence" value="ECO:0007669"/>
    <property type="project" value="TreeGrafter"/>
</dbReference>
<keyword evidence="3 5" id="KW-0378">Hydrolase</keyword>
<dbReference type="InterPro" id="IPR004447">
    <property type="entry name" value="Peptidase_S41A"/>
</dbReference>
<dbReference type="InterPro" id="IPR005151">
    <property type="entry name" value="Tail-specific_protease"/>
</dbReference>
<dbReference type="Pfam" id="PF22694">
    <property type="entry name" value="CtpB_N-like"/>
    <property type="match status" value="1"/>
</dbReference>
<proteinExistence type="inferred from homology"/>
<dbReference type="MEROPS" id="S41.004"/>
<comment type="similarity">
    <text evidence="1 5">Belongs to the peptidase S41A family.</text>
</comment>
<dbReference type="KEGG" id="ssal:SPISAL_00085"/>
<dbReference type="PATRIC" id="fig|1260251.3.peg.17"/>
<dbReference type="Pfam" id="PF03572">
    <property type="entry name" value="Peptidase_S41"/>
    <property type="match status" value="1"/>
</dbReference>
<dbReference type="GO" id="GO:0007165">
    <property type="term" value="P:signal transduction"/>
    <property type="evidence" value="ECO:0007669"/>
    <property type="project" value="TreeGrafter"/>
</dbReference>
<organism evidence="8 9">
    <name type="scientific">Spiribacter salinus M19-40</name>
    <dbReference type="NCBI Taxonomy" id="1260251"/>
    <lineage>
        <taxon>Bacteria</taxon>
        <taxon>Pseudomonadati</taxon>
        <taxon>Pseudomonadota</taxon>
        <taxon>Gammaproteobacteria</taxon>
        <taxon>Chromatiales</taxon>
        <taxon>Ectothiorhodospiraceae</taxon>
        <taxon>Spiribacter</taxon>
    </lineage>
</organism>
<evidence type="ECO:0000256" key="3">
    <source>
        <dbReference type="ARBA" id="ARBA00022801"/>
    </source>
</evidence>
<name>R4VKD9_9GAMM</name>
<dbReference type="Proteomes" id="UP000017881">
    <property type="component" value="Chromosome"/>
</dbReference>
<dbReference type="InterPro" id="IPR055210">
    <property type="entry name" value="CtpA/B_N"/>
</dbReference>
<evidence type="ECO:0000256" key="4">
    <source>
        <dbReference type="ARBA" id="ARBA00022825"/>
    </source>
</evidence>
<dbReference type="PANTHER" id="PTHR32060:SF30">
    <property type="entry name" value="CARBOXY-TERMINAL PROCESSING PROTEASE CTPA"/>
    <property type="match status" value="1"/>
</dbReference>
<dbReference type="SUPFAM" id="SSF50156">
    <property type="entry name" value="PDZ domain-like"/>
    <property type="match status" value="1"/>
</dbReference>
<dbReference type="FunFam" id="3.30.750.44:FF:000001">
    <property type="entry name" value="S41 family peptidase"/>
    <property type="match status" value="1"/>
</dbReference>
<feature type="domain" description="PDZ" evidence="7">
    <location>
        <begin position="88"/>
        <end position="156"/>
    </location>
</feature>
<feature type="compositionally biased region" description="Basic and acidic residues" evidence="6">
    <location>
        <begin position="370"/>
        <end position="395"/>
    </location>
</feature>
<dbReference type="SMART" id="SM00245">
    <property type="entry name" value="TSPc"/>
    <property type="match status" value="1"/>
</dbReference>
<dbReference type="OrthoDB" id="9812068at2"/>
<keyword evidence="2 5" id="KW-0645">Protease</keyword>
<dbReference type="RefSeq" id="WP_016352425.1">
    <property type="nucleotide sequence ID" value="NC_021291.1"/>
</dbReference>
<dbReference type="EMBL" id="CP005963">
    <property type="protein sequence ID" value="AGM40118.1"/>
    <property type="molecule type" value="Genomic_DNA"/>
</dbReference>
<dbReference type="InterPro" id="IPR036034">
    <property type="entry name" value="PDZ_sf"/>
</dbReference>
<evidence type="ECO:0000313" key="8">
    <source>
        <dbReference type="EMBL" id="AGM40118.1"/>
    </source>
</evidence>
<dbReference type="Pfam" id="PF13180">
    <property type="entry name" value="PDZ_2"/>
    <property type="match status" value="1"/>
</dbReference>
<dbReference type="GO" id="GO:0006508">
    <property type="term" value="P:proteolysis"/>
    <property type="evidence" value="ECO:0007669"/>
    <property type="project" value="UniProtKB-KW"/>
</dbReference>
<evidence type="ECO:0000256" key="1">
    <source>
        <dbReference type="ARBA" id="ARBA00009179"/>
    </source>
</evidence>
<reference evidence="8 9" key="1">
    <citation type="journal article" date="2013" name="Genome Announc.">
        <title>Draft Genome of Spiribacter salinus M19-40, an Abundant Gammaproteobacterium in Aquatic Hypersaline Environments.</title>
        <authorList>
            <person name="Leon M.J."/>
            <person name="Ghai R."/>
            <person name="Fernandez A.B."/>
            <person name="Sanchez-Porro C."/>
            <person name="Rodriguez-Valera F."/>
            <person name="Ventosa A."/>
        </authorList>
    </citation>
    <scope>NUCLEOTIDE SEQUENCE [LARGE SCALE GENOMIC DNA]</scope>
    <source>
        <strain evidence="8">M19-40</strain>
    </source>
</reference>
<feature type="region of interest" description="Disordered" evidence="6">
    <location>
        <begin position="370"/>
        <end position="409"/>
    </location>
</feature>
<accession>R4VKD9</accession>
<keyword evidence="4 5" id="KW-0720">Serine protease</keyword>
<dbReference type="PROSITE" id="PS50106">
    <property type="entry name" value="PDZ"/>
    <property type="match status" value="1"/>
</dbReference>
<dbReference type="eggNOG" id="COG0793">
    <property type="taxonomic scope" value="Bacteria"/>
</dbReference>
<evidence type="ECO:0000256" key="2">
    <source>
        <dbReference type="ARBA" id="ARBA00022670"/>
    </source>
</evidence>
<dbReference type="FunFam" id="2.30.42.10:FF:000063">
    <property type="entry name" value="Peptidase, S41 family"/>
    <property type="match status" value="1"/>
</dbReference>
<sequence>MRFPRLLYGLTALTLLGLLLVNTQGVIAQQTAGEDVPLEELRGFAEVYERIQRNYVESVDDETLVRNAIRGMLERLDPHSAYLDASEYQQLQEGTRGEFGGLGLEVGTRDGFVEVIAPIDGTPADAAGIQPGDLIIRLDDQSVKGLGLQEAVSQMRGDPGTEITLSILHEGEDTPREITLERAVIQVDSVRTRMLEPGFGYLRISQFQSRTGEDVLEALSDLNEESGGLEGLVLDLRNNPGGVLDAAVDVSDAFLSTGEIVSTRGRLERASSRFTATPNDALNGAPLVVLVNAGSASAAEIVAGALQDHRRAVIMGEQTFGKGSVQTIMPLRSGNAVKLTTARYYTPDGRSIQADGIAPDVEIANVTVSERDGRDARTRESDLPGHLQREGRPEDGEGPEATDVPASSLASQDFALAEALNLLKGLSILGR</sequence>
<evidence type="ECO:0000256" key="5">
    <source>
        <dbReference type="RuleBase" id="RU004404"/>
    </source>
</evidence>
<evidence type="ECO:0000256" key="6">
    <source>
        <dbReference type="SAM" id="MobiDB-lite"/>
    </source>
</evidence>
<keyword evidence="9" id="KW-1185">Reference proteome</keyword>
<dbReference type="HOGENOM" id="CLU_017295_1_1_6"/>
<dbReference type="GO" id="GO:0030288">
    <property type="term" value="C:outer membrane-bounded periplasmic space"/>
    <property type="evidence" value="ECO:0007669"/>
    <property type="project" value="TreeGrafter"/>
</dbReference>
<gene>
    <name evidence="8" type="ORF">SPISAL_00085</name>
</gene>
<dbReference type="Gene3D" id="3.90.226.10">
    <property type="entry name" value="2-enoyl-CoA Hydratase, Chain A, domain 1"/>
    <property type="match status" value="1"/>
</dbReference>
<dbReference type="GO" id="GO:0008236">
    <property type="term" value="F:serine-type peptidase activity"/>
    <property type="evidence" value="ECO:0007669"/>
    <property type="project" value="UniProtKB-KW"/>
</dbReference>
<dbReference type="SUPFAM" id="SSF52096">
    <property type="entry name" value="ClpP/crotonase"/>
    <property type="match status" value="1"/>
</dbReference>
<evidence type="ECO:0000259" key="7">
    <source>
        <dbReference type="PROSITE" id="PS50106"/>
    </source>
</evidence>
<dbReference type="NCBIfam" id="TIGR00225">
    <property type="entry name" value="prc"/>
    <property type="match status" value="1"/>
</dbReference>
<dbReference type="PANTHER" id="PTHR32060">
    <property type="entry name" value="TAIL-SPECIFIC PROTEASE"/>
    <property type="match status" value="1"/>
</dbReference>